<dbReference type="GO" id="GO:0000822">
    <property type="term" value="F:inositol hexakisphosphate binding"/>
    <property type="evidence" value="ECO:0007669"/>
    <property type="project" value="TreeGrafter"/>
</dbReference>
<feature type="region of interest" description="Disordered" evidence="11">
    <location>
        <begin position="207"/>
        <end position="286"/>
    </location>
</feature>
<feature type="region of interest" description="Disordered" evidence="11">
    <location>
        <begin position="599"/>
        <end position="649"/>
    </location>
</feature>
<evidence type="ECO:0000256" key="8">
    <source>
        <dbReference type="ARBA" id="ARBA00023242"/>
    </source>
</evidence>
<protein>
    <recommendedName>
        <fullName evidence="9">mRNA export factor GLE1</fullName>
    </recommendedName>
    <alternativeName>
        <fullName evidence="10">Nucleoporin GLE1</fullName>
    </alternativeName>
</protein>
<dbReference type="InterPro" id="IPR038506">
    <property type="entry name" value="GLE1-like_sf"/>
</dbReference>
<dbReference type="Gene3D" id="1.25.40.510">
    <property type="entry name" value="GLE1-like"/>
    <property type="match status" value="1"/>
</dbReference>
<organism evidence="12 13">
    <name type="scientific">Phytophthora kernoviae</name>
    <dbReference type="NCBI Taxonomy" id="325452"/>
    <lineage>
        <taxon>Eukaryota</taxon>
        <taxon>Sar</taxon>
        <taxon>Stramenopiles</taxon>
        <taxon>Oomycota</taxon>
        <taxon>Peronosporomycetes</taxon>
        <taxon>Peronosporales</taxon>
        <taxon>Peronosporaceae</taxon>
        <taxon>Phytophthora</taxon>
    </lineage>
</organism>
<evidence type="ECO:0000256" key="3">
    <source>
        <dbReference type="ARBA" id="ARBA00022448"/>
    </source>
</evidence>
<reference evidence="12 13" key="1">
    <citation type="submission" date="2018-07" db="EMBL/GenBank/DDBJ databases">
        <title>Genome sequencing of oomycete isolates from Chile give support for New Zealand origin for Phytophthora kernoviae and make available the first Nothophytophthora sp. genome.</title>
        <authorList>
            <person name="Studholme D.J."/>
            <person name="Sanfuentes E."/>
            <person name="Panda P."/>
            <person name="Hill R."/>
            <person name="Sambles C."/>
            <person name="Grant M."/>
            <person name="Williams N.M."/>
            <person name="Mcdougal R.L."/>
        </authorList>
    </citation>
    <scope>NUCLEOTIDE SEQUENCE [LARGE SCALE GENOMIC DNA]</scope>
    <source>
        <strain evidence="12">Chile7</strain>
    </source>
</reference>
<keyword evidence="7" id="KW-0906">Nuclear pore complex</keyword>
<dbReference type="InterPro" id="IPR012476">
    <property type="entry name" value="GLE1"/>
</dbReference>
<evidence type="ECO:0000256" key="2">
    <source>
        <dbReference type="ARBA" id="ARBA00011056"/>
    </source>
</evidence>
<comment type="caution">
    <text evidence="12">The sequence shown here is derived from an EMBL/GenBank/DDBJ whole genome shotgun (WGS) entry which is preliminary data.</text>
</comment>
<feature type="compositionally biased region" description="Basic and acidic residues" evidence="11">
    <location>
        <begin position="599"/>
        <end position="616"/>
    </location>
</feature>
<keyword evidence="6" id="KW-0811">Translocation</keyword>
<evidence type="ECO:0000313" key="13">
    <source>
        <dbReference type="Proteomes" id="UP000284657"/>
    </source>
</evidence>
<evidence type="ECO:0000256" key="10">
    <source>
        <dbReference type="ARBA" id="ARBA00029983"/>
    </source>
</evidence>
<dbReference type="Proteomes" id="UP000284657">
    <property type="component" value="Unassembled WGS sequence"/>
</dbReference>
<evidence type="ECO:0000313" key="12">
    <source>
        <dbReference type="EMBL" id="RLN51972.1"/>
    </source>
</evidence>
<evidence type="ECO:0000256" key="1">
    <source>
        <dbReference type="ARBA" id="ARBA00004567"/>
    </source>
</evidence>
<feature type="compositionally biased region" description="Basic and acidic residues" evidence="11">
    <location>
        <begin position="207"/>
        <end position="253"/>
    </location>
</feature>
<dbReference type="PANTHER" id="PTHR12960">
    <property type="entry name" value="GLE-1-RELATED"/>
    <property type="match status" value="1"/>
</dbReference>
<feature type="compositionally biased region" description="Basic and acidic residues" evidence="11">
    <location>
        <begin position="270"/>
        <end position="286"/>
    </location>
</feature>
<feature type="compositionally biased region" description="Acidic residues" evidence="11">
    <location>
        <begin position="72"/>
        <end position="82"/>
    </location>
</feature>
<dbReference type="GO" id="GO:0016973">
    <property type="term" value="P:poly(A)+ mRNA export from nucleus"/>
    <property type="evidence" value="ECO:0007669"/>
    <property type="project" value="InterPro"/>
</dbReference>
<keyword evidence="4" id="KW-0509">mRNA transport</keyword>
<comment type="subcellular location">
    <subcellularLocation>
        <location evidence="1">Nucleus</location>
        <location evidence="1">Nuclear pore complex</location>
    </subcellularLocation>
</comment>
<dbReference type="GO" id="GO:0005737">
    <property type="term" value="C:cytoplasm"/>
    <property type="evidence" value="ECO:0007669"/>
    <property type="project" value="TreeGrafter"/>
</dbReference>
<comment type="similarity">
    <text evidence="2">Belongs to the GLE1 family.</text>
</comment>
<dbReference type="PANTHER" id="PTHR12960:SF0">
    <property type="entry name" value="MRNA EXPORT FACTOR GLE1"/>
    <property type="match status" value="1"/>
</dbReference>
<dbReference type="GO" id="GO:0031369">
    <property type="term" value="F:translation initiation factor binding"/>
    <property type="evidence" value="ECO:0007669"/>
    <property type="project" value="TreeGrafter"/>
</dbReference>
<keyword evidence="3" id="KW-0813">Transport</keyword>
<dbReference type="GO" id="GO:0015031">
    <property type="term" value="P:protein transport"/>
    <property type="evidence" value="ECO:0007669"/>
    <property type="project" value="UniProtKB-KW"/>
</dbReference>
<dbReference type="EMBL" id="MBAD02001771">
    <property type="protein sequence ID" value="RLN51972.1"/>
    <property type="molecule type" value="Genomic_DNA"/>
</dbReference>
<feature type="compositionally biased region" description="Low complexity" evidence="11">
    <location>
        <begin position="94"/>
        <end position="103"/>
    </location>
</feature>
<sequence>MGKKIKIGNQYPIFCSFMRFGVPHEEEAGEQRSSAPRGVFDNAQSIEKPRAHAISVGGRFRAPSFSSSTTYSDDEDESESDSESSSSDDRSVHETTSALQTLQLTARTRQELVKQVERACERKAVQAVTGSGAYQALCETLQRARQDAEDQLQRVNTARNGQEVDVLQKHKELERRSTNKLQQIRSQERSALENVEKELRVFQQARQEEARREEEKNKREEAAVRREEEAREKRLQEAKDKEKALEAQHKAAQELEEAQAKAKAQAAERAAAKKQQEVDREKEEAAKKVAQKEAEAQAKQYVADGRARIKRLEELHRHTTEILDNPDPSVKKIRMQIKREAGVCNQIAAAPSAIKHVVSKIQQLLQMAKTSGEPYFKFALDMVASNLSKQVGGRADYKSCYPIAHVIKMSCVQTPELTDVMLGYFHKTCVFTIPDNPEKHASQTIAGYKISVGFQKAVGESSDPDGLEHVTEYTRRMTMISAVLAAVRQTTPWNGSSAPPGLDLGDCWSWLARLMNEPPHLMTGALILTILEVAGFELLRSYKSQFHKLLVLIARDVCPRLSKNAKTGAANAAGQLEMFVGQYQANRCTLNEPDGWHLEETKLSEADEERTDRNDKSGGGGGYYGGGRGGGRGGGGGGGGRGGGRGRRR</sequence>
<feature type="compositionally biased region" description="Gly residues" evidence="11">
    <location>
        <begin position="617"/>
        <end position="643"/>
    </location>
</feature>
<dbReference type="AlphaFoldDB" id="A0A421FUR5"/>
<evidence type="ECO:0000256" key="5">
    <source>
        <dbReference type="ARBA" id="ARBA00022927"/>
    </source>
</evidence>
<keyword evidence="8" id="KW-0539">Nucleus</keyword>
<evidence type="ECO:0000256" key="4">
    <source>
        <dbReference type="ARBA" id="ARBA00022816"/>
    </source>
</evidence>
<proteinExistence type="inferred from homology"/>
<keyword evidence="5" id="KW-0653">Protein transport</keyword>
<dbReference type="GO" id="GO:0005543">
    <property type="term" value="F:phospholipid binding"/>
    <property type="evidence" value="ECO:0007669"/>
    <property type="project" value="TreeGrafter"/>
</dbReference>
<dbReference type="Pfam" id="PF07817">
    <property type="entry name" value="GLE1"/>
    <property type="match status" value="1"/>
</dbReference>
<gene>
    <name evidence="12" type="ORF">BBJ29_007711</name>
</gene>
<evidence type="ECO:0000256" key="6">
    <source>
        <dbReference type="ARBA" id="ARBA00023010"/>
    </source>
</evidence>
<feature type="region of interest" description="Disordered" evidence="11">
    <location>
        <begin position="26"/>
        <end position="103"/>
    </location>
</feature>
<dbReference type="GO" id="GO:0044614">
    <property type="term" value="C:nuclear pore cytoplasmic filaments"/>
    <property type="evidence" value="ECO:0007669"/>
    <property type="project" value="TreeGrafter"/>
</dbReference>
<accession>A0A421FUR5</accession>
<evidence type="ECO:0000256" key="7">
    <source>
        <dbReference type="ARBA" id="ARBA00023132"/>
    </source>
</evidence>
<evidence type="ECO:0000256" key="11">
    <source>
        <dbReference type="SAM" id="MobiDB-lite"/>
    </source>
</evidence>
<evidence type="ECO:0000256" key="9">
    <source>
        <dbReference type="ARBA" id="ARBA00026227"/>
    </source>
</evidence>
<name>A0A421FUR5_9STRA</name>